<feature type="domain" description="F-box" evidence="1">
    <location>
        <begin position="2"/>
        <end position="55"/>
    </location>
</feature>
<dbReference type="EMBL" id="BJWL01000027">
    <property type="protein sequence ID" value="GFZ18965.1"/>
    <property type="molecule type" value="Genomic_DNA"/>
</dbReference>
<dbReference type="InterPro" id="IPR001810">
    <property type="entry name" value="F-box_dom"/>
</dbReference>
<gene>
    <name evidence="2" type="ORF">Acr_27g0007040</name>
</gene>
<dbReference type="InterPro" id="IPR036047">
    <property type="entry name" value="F-box-like_dom_sf"/>
</dbReference>
<dbReference type="AlphaFoldDB" id="A0A7J0H7Q2"/>
<dbReference type="OrthoDB" id="1722980at2759"/>
<dbReference type="PANTHER" id="PTHR31639:SF333">
    <property type="entry name" value="F-BOX DOMAIN, FBD DOMAIN, LEUCINE-RICH REPEAT DOMAIN, L DOMAIN-LIKE PROTEIN-RELATED"/>
    <property type="match status" value="1"/>
</dbReference>
<sequence>MSNKVVDLPRNLLDNILERLPIRDAVRTSIMSRKWRYIWSEIPQLVFDKEFFEQITRKGQLSVPAYKFVSVISKILLLHTGPILTFTLHIPNIQCDWEVHITQWLLFLSRNGLKEFSLDSSSFHHHKLSFPLPNCSNLTHLKLQTFIFKHPTMFGSSILGNLISLHLENITFHSDIGRRVFHAPLLESLKFAGCTATDHFFILAPKLKTLFATDSGNVQLKCFKRTANLSILSIAPGKTAGNQGQDITTEWSTFLATVSNISKFSFDGFFLKVSTGCTLIAKLSVAFNNLEHLELNELSFDDLNQISCVLWLLNRSLNLRKLDMKAYKVVDNAMKLDLGFLEAPDCIKQMLNQLQTVKMTINGLMAELLLIKRILACSPSLEKILVQYSGSVDACKGFGISIELMRFSRASTKAEIVYMKS</sequence>
<evidence type="ECO:0000313" key="3">
    <source>
        <dbReference type="Proteomes" id="UP000585474"/>
    </source>
</evidence>
<name>A0A7J0H7Q2_9ERIC</name>
<dbReference type="Pfam" id="PF00646">
    <property type="entry name" value="F-box"/>
    <property type="match status" value="1"/>
</dbReference>
<dbReference type="PANTHER" id="PTHR31639">
    <property type="entry name" value="F-BOX PROTEIN-LIKE"/>
    <property type="match status" value="1"/>
</dbReference>
<proteinExistence type="predicted"/>
<dbReference type="SUPFAM" id="SSF81383">
    <property type="entry name" value="F-box domain"/>
    <property type="match status" value="1"/>
</dbReference>
<dbReference type="Proteomes" id="UP000585474">
    <property type="component" value="Unassembled WGS sequence"/>
</dbReference>
<dbReference type="SUPFAM" id="SSF52047">
    <property type="entry name" value="RNI-like"/>
    <property type="match status" value="1"/>
</dbReference>
<evidence type="ECO:0000259" key="1">
    <source>
        <dbReference type="PROSITE" id="PS50181"/>
    </source>
</evidence>
<dbReference type="PROSITE" id="PS50181">
    <property type="entry name" value="FBOX"/>
    <property type="match status" value="1"/>
</dbReference>
<dbReference type="Gene3D" id="3.80.10.10">
    <property type="entry name" value="Ribonuclease Inhibitor"/>
    <property type="match status" value="1"/>
</dbReference>
<comment type="caution">
    <text evidence="2">The sequence shown here is derived from an EMBL/GenBank/DDBJ whole genome shotgun (WGS) entry which is preliminary data.</text>
</comment>
<dbReference type="SMART" id="SM00256">
    <property type="entry name" value="FBOX"/>
    <property type="match status" value="1"/>
</dbReference>
<dbReference type="InterPro" id="IPR032675">
    <property type="entry name" value="LRR_dom_sf"/>
</dbReference>
<keyword evidence="3" id="KW-1185">Reference proteome</keyword>
<reference evidence="2 3" key="1">
    <citation type="submission" date="2019-07" db="EMBL/GenBank/DDBJ databases">
        <title>De Novo Assembly of kiwifruit Actinidia rufa.</title>
        <authorList>
            <person name="Sugita-Konishi S."/>
            <person name="Sato K."/>
            <person name="Mori E."/>
            <person name="Abe Y."/>
            <person name="Kisaki G."/>
            <person name="Hamano K."/>
            <person name="Suezawa K."/>
            <person name="Otani M."/>
            <person name="Fukuda T."/>
            <person name="Manabe T."/>
            <person name="Gomi K."/>
            <person name="Tabuchi M."/>
            <person name="Akimitsu K."/>
            <person name="Kataoka I."/>
        </authorList>
    </citation>
    <scope>NUCLEOTIDE SEQUENCE [LARGE SCALE GENOMIC DNA]</scope>
    <source>
        <strain evidence="3">cv. Fuchu</strain>
    </source>
</reference>
<organism evidence="2 3">
    <name type="scientific">Actinidia rufa</name>
    <dbReference type="NCBI Taxonomy" id="165716"/>
    <lineage>
        <taxon>Eukaryota</taxon>
        <taxon>Viridiplantae</taxon>
        <taxon>Streptophyta</taxon>
        <taxon>Embryophyta</taxon>
        <taxon>Tracheophyta</taxon>
        <taxon>Spermatophyta</taxon>
        <taxon>Magnoliopsida</taxon>
        <taxon>eudicotyledons</taxon>
        <taxon>Gunneridae</taxon>
        <taxon>Pentapetalae</taxon>
        <taxon>asterids</taxon>
        <taxon>Ericales</taxon>
        <taxon>Actinidiaceae</taxon>
        <taxon>Actinidia</taxon>
    </lineage>
</organism>
<protein>
    <recommendedName>
        <fullName evidence="1">F-box domain-containing protein</fullName>
    </recommendedName>
</protein>
<evidence type="ECO:0000313" key="2">
    <source>
        <dbReference type="EMBL" id="GFZ18965.1"/>
    </source>
</evidence>
<accession>A0A7J0H7Q2</accession>